<protein>
    <submittedName>
        <fullName evidence="1">Uncharacterized protein</fullName>
    </submittedName>
</protein>
<keyword evidence="2" id="KW-1185">Reference proteome</keyword>
<organism evidence="1 2">
    <name type="scientific">Citrus sinensis</name>
    <name type="common">Sweet orange</name>
    <name type="synonym">Citrus aurantium var. sinensis</name>
    <dbReference type="NCBI Taxonomy" id="2711"/>
    <lineage>
        <taxon>Eukaryota</taxon>
        <taxon>Viridiplantae</taxon>
        <taxon>Streptophyta</taxon>
        <taxon>Embryophyta</taxon>
        <taxon>Tracheophyta</taxon>
        <taxon>Spermatophyta</taxon>
        <taxon>Magnoliopsida</taxon>
        <taxon>eudicotyledons</taxon>
        <taxon>Gunneridae</taxon>
        <taxon>Pentapetalae</taxon>
        <taxon>rosids</taxon>
        <taxon>malvids</taxon>
        <taxon>Sapindales</taxon>
        <taxon>Rutaceae</taxon>
        <taxon>Aurantioideae</taxon>
        <taxon>Citrus</taxon>
    </lineage>
</organism>
<proteinExistence type="predicted"/>
<evidence type="ECO:0000313" key="1">
    <source>
        <dbReference type="EMBL" id="KAH9779095.1"/>
    </source>
</evidence>
<evidence type="ECO:0000313" key="2">
    <source>
        <dbReference type="Proteomes" id="UP000829398"/>
    </source>
</evidence>
<dbReference type="EMBL" id="CM039172">
    <property type="protein sequence ID" value="KAH9779095.1"/>
    <property type="molecule type" value="Genomic_DNA"/>
</dbReference>
<accession>A0ACB8M1F3</accession>
<comment type="caution">
    <text evidence="1">The sequence shown here is derived from an EMBL/GenBank/DDBJ whole genome shotgun (WGS) entry which is preliminary data.</text>
</comment>
<name>A0ACB8M1F3_CITSI</name>
<reference evidence="2" key="1">
    <citation type="journal article" date="2023" name="Hortic. Res.">
        <title>A chromosome-level phased genome enabling allele-level studies in sweet orange: a case study on citrus Huanglongbing tolerance.</title>
        <authorList>
            <person name="Wu B."/>
            <person name="Yu Q."/>
            <person name="Deng Z."/>
            <person name="Duan Y."/>
            <person name="Luo F."/>
            <person name="Gmitter F. Jr."/>
        </authorList>
    </citation>
    <scope>NUCLEOTIDE SEQUENCE [LARGE SCALE GENOMIC DNA]</scope>
    <source>
        <strain evidence="2">cv. Valencia</strain>
    </source>
</reference>
<dbReference type="Proteomes" id="UP000829398">
    <property type="component" value="Chromosome 3"/>
</dbReference>
<gene>
    <name evidence="1" type="ORF">KPL71_007588</name>
</gene>
<sequence>MASSKVDLEKFTGKNDFNMWKIKMEALLITQGLGDAIEFENNKDGRGVSSSKTPEEAAEINKRARSAIILSLGDSVIREVAKEKTVVGLWAKLESLYMTKSLANRLYIKKRMFTLRMVEGSSLEEYIDEFNKVCDTLETIDVALDDKGKALLLISSLPKSYENLVDALMYGRQTLIVNAVKSALNTRGLQEKQTHLQNDFPEKQRKPKDSRNQNGDAAVVKEEGYESAGVCVAIENNRKGKWVLDSGCTFHMCPVKTYFTEYQEIDGGRVIMGNNSICRIIGIGNVSLRLHDGSTRVINQVRHVPDLKRNLISLGMLDQIGCKIRLESGQLCVLNGSNLVMKGTRKNGVYILDGEVISGEIGKLEFCEVCVLGKSSRGSFKRSSQKSLDDFSRKVWVYVLKNKDQVFEKIKEWKHLVENQIGQRSKKLRTNNGLEFCNQHFDSFCAAKGITRLRTSKLPKTLWAETLLTTCYLVNLSPSTAISFKTPFEMWYGRPADYGILKAYGCPAYVHISQGKLAPRALKCVFIGYPEGVKGFKVWCTDLNPPRCIVSRDIVFNEGGLIKDSEAAEDENEKSRSKDRLELEVESSVLKNSTEAADSGGANC</sequence>